<dbReference type="Gene3D" id="4.10.400.10">
    <property type="entry name" value="Low-density Lipoprotein Receptor"/>
    <property type="match status" value="1"/>
</dbReference>
<evidence type="ECO:0000256" key="5">
    <source>
        <dbReference type="SAM" id="Coils"/>
    </source>
</evidence>
<keyword evidence="4" id="KW-1015">Disulfide bond</keyword>
<evidence type="ECO:0000259" key="8">
    <source>
        <dbReference type="PROSITE" id="PS51914"/>
    </source>
</evidence>
<dbReference type="CDD" id="cd00112">
    <property type="entry name" value="LDLa"/>
    <property type="match status" value="1"/>
</dbReference>
<keyword evidence="5" id="KW-0175">Coiled coil</keyword>
<dbReference type="InterPro" id="IPR009011">
    <property type="entry name" value="Man6P_isomerase_rcpt-bd_dom_sf"/>
</dbReference>
<feature type="domain" description="MRH" evidence="8">
    <location>
        <begin position="446"/>
        <end position="543"/>
    </location>
</feature>
<dbReference type="GO" id="GO:0017177">
    <property type="term" value="C:glucosidase II complex"/>
    <property type="evidence" value="ECO:0007669"/>
    <property type="project" value="TreeGrafter"/>
</dbReference>
<feature type="signal peptide" evidence="7">
    <location>
        <begin position="1"/>
        <end position="21"/>
    </location>
</feature>
<protein>
    <recommendedName>
        <fullName evidence="1">Glucosidase 2 subunit beta</fullName>
    </recommendedName>
</protein>
<feature type="region of interest" description="Disordered" evidence="6">
    <location>
        <begin position="265"/>
        <end position="390"/>
    </location>
</feature>
<proteinExistence type="predicted"/>
<dbReference type="PROSITE" id="PS00018">
    <property type="entry name" value="EF_HAND_1"/>
    <property type="match status" value="1"/>
</dbReference>
<keyword evidence="2 7" id="KW-0732">Signal</keyword>
<dbReference type="OrthoDB" id="28322at2759"/>
<feature type="coiled-coil region" evidence="5">
    <location>
        <begin position="167"/>
        <end position="226"/>
    </location>
</feature>
<dbReference type="InterPro" id="IPR039794">
    <property type="entry name" value="Gtb1-like"/>
</dbReference>
<dbReference type="InterPro" id="IPR036055">
    <property type="entry name" value="LDL_receptor-like_sf"/>
</dbReference>
<keyword evidence="10" id="KW-1185">Reference proteome</keyword>
<feature type="compositionally biased region" description="Basic and acidic residues" evidence="6">
    <location>
        <begin position="277"/>
        <end position="291"/>
    </location>
</feature>
<feature type="compositionally biased region" description="Polar residues" evidence="6">
    <location>
        <begin position="374"/>
        <end position="383"/>
    </location>
</feature>
<dbReference type="InterPro" id="IPR018247">
    <property type="entry name" value="EF_Hand_1_Ca_BS"/>
</dbReference>
<feature type="coiled-coil region" evidence="5">
    <location>
        <begin position="396"/>
        <end position="423"/>
    </location>
</feature>
<evidence type="ECO:0000256" key="2">
    <source>
        <dbReference type="ARBA" id="ARBA00022729"/>
    </source>
</evidence>
<dbReference type="Pfam" id="PF13015">
    <property type="entry name" value="PRKCSH_1"/>
    <property type="match status" value="1"/>
</dbReference>
<keyword evidence="3" id="KW-0256">Endoplasmic reticulum</keyword>
<dbReference type="SUPFAM" id="SSF50911">
    <property type="entry name" value="Mannose 6-phosphate receptor domain"/>
    <property type="match status" value="1"/>
</dbReference>
<dbReference type="InterPro" id="IPR044865">
    <property type="entry name" value="MRH_dom"/>
</dbReference>
<evidence type="ECO:0000256" key="6">
    <source>
        <dbReference type="SAM" id="MobiDB-lite"/>
    </source>
</evidence>
<dbReference type="EnsemblMetazoa" id="CLYHEMT024399.1">
    <property type="protein sequence ID" value="CLYHEMP024399.1"/>
    <property type="gene ID" value="CLYHEMG024399"/>
</dbReference>
<accession>A0A7M6DRH9</accession>
<evidence type="ECO:0000256" key="1">
    <source>
        <dbReference type="ARBA" id="ARBA00022387"/>
    </source>
</evidence>
<dbReference type="PROSITE" id="PS51914">
    <property type="entry name" value="MRH"/>
    <property type="match status" value="1"/>
</dbReference>
<evidence type="ECO:0000313" key="9">
    <source>
        <dbReference type="EnsemblMetazoa" id="CLYHEMP024399.1"/>
    </source>
</evidence>
<dbReference type="InterPro" id="IPR036607">
    <property type="entry name" value="PRKCSH"/>
</dbReference>
<dbReference type="PANTHER" id="PTHR12630:SF1">
    <property type="entry name" value="GLUCOSIDASE 2 SUBUNIT BETA"/>
    <property type="match status" value="1"/>
</dbReference>
<evidence type="ECO:0000313" key="10">
    <source>
        <dbReference type="Proteomes" id="UP000594262"/>
    </source>
</evidence>
<feature type="chain" id="PRO_5029452193" description="Glucosidase 2 subunit beta" evidence="7">
    <location>
        <begin position="22"/>
        <end position="554"/>
    </location>
</feature>
<dbReference type="Gene3D" id="2.70.130.10">
    <property type="entry name" value="Mannose-6-phosphate receptor binding domain"/>
    <property type="match status" value="1"/>
</dbReference>
<dbReference type="RefSeq" id="XP_066936362.1">
    <property type="nucleotide sequence ID" value="XM_067080261.1"/>
</dbReference>
<feature type="compositionally biased region" description="Acidic residues" evidence="6">
    <location>
        <begin position="339"/>
        <end position="360"/>
    </location>
</feature>
<dbReference type="Pfam" id="PF12999">
    <property type="entry name" value="PRKCSH-like"/>
    <property type="match status" value="1"/>
</dbReference>
<name>A0A7M6DRH9_9CNID</name>
<dbReference type="InterPro" id="IPR002172">
    <property type="entry name" value="LDrepeatLR_classA_rpt"/>
</dbReference>
<dbReference type="AlphaFoldDB" id="A0A7M6DRH9"/>
<evidence type="ECO:0000256" key="4">
    <source>
        <dbReference type="ARBA" id="ARBA00023157"/>
    </source>
</evidence>
<feature type="compositionally biased region" description="Basic and acidic residues" evidence="6">
    <location>
        <begin position="304"/>
        <end position="313"/>
    </location>
</feature>
<evidence type="ECO:0000256" key="3">
    <source>
        <dbReference type="ARBA" id="ARBA00022824"/>
    </source>
</evidence>
<dbReference type="GO" id="GO:0006491">
    <property type="term" value="P:N-glycan processing"/>
    <property type="evidence" value="ECO:0007669"/>
    <property type="project" value="TreeGrafter"/>
</dbReference>
<feature type="compositionally biased region" description="Basic and acidic residues" evidence="6">
    <location>
        <begin position="361"/>
        <end position="373"/>
    </location>
</feature>
<reference evidence="9" key="1">
    <citation type="submission" date="2021-01" db="UniProtKB">
        <authorList>
            <consortium name="EnsemblMetazoa"/>
        </authorList>
    </citation>
    <scope>IDENTIFICATION</scope>
</reference>
<dbReference type="PANTHER" id="PTHR12630">
    <property type="entry name" value="N-LINKED OLIGOSACCHARIDE PROCESSING"/>
    <property type="match status" value="1"/>
</dbReference>
<dbReference type="Proteomes" id="UP000594262">
    <property type="component" value="Unplaced"/>
</dbReference>
<evidence type="ECO:0000256" key="7">
    <source>
        <dbReference type="SAM" id="SignalP"/>
    </source>
</evidence>
<sequence>MIFLCLYICGLFVTSITGTDSIEIVRGVSLQEQSFYDPAKDFTCLDGSKTIPFDSVNDDYCDCVDGSDEPGTSACPEGKFYCQNLGHIAKYIQSSRVNDGICDCCDGSDEYDSSAACFNRCDEEGREERNRRQEELEEHNAGYEVKKTYIQMGADKKIEKKTRSDTLNQLLEERRAKLEELKTIKEAAEAPEKEAKDKHEDEWNEIQRVKKEEQEAKDKLEAFKKLDLDSNGWVQISELMASPYLNSDMSEEDAKDLLGGEALVDGEGFDKVFSPAIKDRYLPDGRPKPTEDGQEDAQEGGSELPKDEGDDGSRPSATDESQEPTEEELKIRQTFAELDNTDSESHGDDDDDDDDDLDNDPDLRESGDGHPDNHVTSSSSSTTKPEDKMPDYDEATRALIANADKARLEYDEADKEVRELESEQSTLNTYLGLDFGKEDEFAALKGDCFEFTDREYIYKLCPFDRVTQRQKSGGSETDLGRWGNWEDGYNAMKYTGGTGCWNGPARSTLVKLSCGRENNLLSSVEPSRCEYEMEFKTPAMCTQAGANGYRHTEL</sequence>
<organism evidence="9 10">
    <name type="scientific">Clytia hemisphaerica</name>
    <dbReference type="NCBI Taxonomy" id="252671"/>
    <lineage>
        <taxon>Eukaryota</taxon>
        <taxon>Metazoa</taxon>
        <taxon>Cnidaria</taxon>
        <taxon>Hydrozoa</taxon>
        <taxon>Hydroidolina</taxon>
        <taxon>Leptothecata</taxon>
        <taxon>Obeliida</taxon>
        <taxon>Clytiidae</taxon>
        <taxon>Clytia</taxon>
    </lineage>
</organism>
<dbReference type="InterPro" id="IPR028146">
    <property type="entry name" value="PRKCSH_N"/>
</dbReference>
<dbReference type="GeneID" id="136824099"/>